<evidence type="ECO:0000313" key="2">
    <source>
        <dbReference type="EMBL" id="CAH1980209.1"/>
    </source>
</evidence>
<proteinExistence type="predicted"/>
<protein>
    <submittedName>
        <fullName evidence="2">Uncharacterized protein</fullName>
    </submittedName>
</protein>
<dbReference type="OrthoDB" id="9880339at2759"/>
<name>A0A9P0PEM4_ACAOB</name>
<dbReference type="EMBL" id="CAKOFQ010006892">
    <property type="protein sequence ID" value="CAH1980209.1"/>
    <property type="molecule type" value="Genomic_DNA"/>
</dbReference>
<feature type="compositionally biased region" description="Polar residues" evidence="1">
    <location>
        <begin position="30"/>
        <end position="42"/>
    </location>
</feature>
<comment type="caution">
    <text evidence="2">The sequence shown here is derived from an EMBL/GenBank/DDBJ whole genome shotgun (WGS) entry which is preliminary data.</text>
</comment>
<keyword evidence="3" id="KW-1185">Reference proteome</keyword>
<dbReference type="Proteomes" id="UP001152888">
    <property type="component" value="Unassembled WGS sequence"/>
</dbReference>
<evidence type="ECO:0000313" key="3">
    <source>
        <dbReference type="Proteomes" id="UP001152888"/>
    </source>
</evidence>
<dbReference type="AlphaFoldDB" id="A0A9P0PEM4"/>
<reference evidence="2" key="1">
    <citation type="submission" date="2022-03" db="EMBL/GenBank/DDBJ databases">
        <authorList>
            <person name="Sayadi A."/>
        </authorList>
    </citation>
    <scope>NUCLEOTIDE SEQUENCE</scope>
</reference>
<sequence>MPRSVPWQNPVYRDRRSVASHDAEYALRDTTVTSPPLQNFRSTPHRSSDTAPERVSASSDIPDPVVFKPA</sequence>
<organism evidence="2 3">
    <name type="scientific">Acanthoscelides obtectus</name>
    <name type="common">Bean weevil</name>
    <name type="synonym">Bruchus obtectus</name>
    <dbReference type="NCBI Taxonomy" id="200917"/>
    <lineage>
        <taxon>Eukaryota</taxon>
        <taxon>Metazoa</taxon>
        <taxon>Ecdysozoa</taxon>
        <taxon>Arthropoda</taxon>
        <taxon>Hexapoda</taxon>
        <taxon>Insecta</taxon>
        <taxon>Pterygota</taxon>
        <taxon>Neoptera</taxon>
        <taxon>Endopterygota</taxon>
        <taxon>Coleoptera</taxon>
        <taxon>Polyphaga</taxon>
        <taxon>Cucujiformia</taxon>
        <taxon>Chrysomeloidea</taxon>
        <taxon>Chrysomelidae</taxon>
        <taxon>Bruchinae</taxon>
        <taxon>Bruchini</taxon>
        <taxon>Acanthoscelides</taxon>
    </lineage>
</organism>
<gene>
    <name evidence="2" type="ORF">ACAOBT_LOCUS13861</name>
</gene>
<accession>A0A9P0PEM4</accession>
<feature type="region of interest" description="Disordered" evidence="1">
    <location>
        <begin position="25"/>
        <end position="70"/>
    </location>
</feature>
<evidence type="ECO:0000256" key="1">
    <source>
        <dbReference type="SAM" id="MobiDB-lite"/>
    </source>
</evidence>